<dbReference type="InterPro" id="IPR017911">
    <property type="entry name" value="MacB-like_ATP-bd"/>
</dbReference>
<evidence type="ECO:0000256" key="2">
    <source>
        <dbReference type="ARBA" id="ARBA00022741"/>
    </source>
</evidence>
<dbReference type="GO" id="GO:0016887">
    <property type="term" value="F:ATP hydrolysis activity"/>
    <property type="evidence" value="ECO:0007669"/>
    <property type="project" value="InterPro"/>
</dbReference>
<protein>
    <submittedName>
        <fullName evidence="6">Putative ABC transport system ATP-binding protein</fullName>
    </submittedName>
</protein>
<accession>A0A1R3VML8</accession>
<evidence type="ECO:0000256" key="4">
    <source>
        <dbReference type="ARBA" id="ARBA00038388"/>
    </source>
</evidence>
<dbReference type="SMART" id="SM00382">
    <property type="entry name" value="AAA"/>
    <property type="match status" value="1"/>
</dbReference>
<dbReference type="PROSITE" id="PS00211">
    <property type="entry name" value="ABC_TRANSPORTER_1"/>
    <property type="match status" value="1"/>
</dbReference>
<keyword evidence="1" id="KW-0813">Transport</keyword>
<dbReference type="PANTHER" id="PTHR42798">
    <property type="entry name" value="LIPOPROTEIN-RELEASING SYSTEM ATP-BINDING PROTEIN LOLD"/>
    <property type="match status" value="1"/>
</dbReference>
<keyword evidence="3 6" id="KW-0067">ATP-binding</keyword>
<keyword evidence="7" id="KW-1185">Reference proteome</keyword>
<evidence type="ECO:0000259" key="5">
    <source>
        <dbReference type="PROSITE" id="PS50893"/>
    </source>
</evidence>
<dbReference type="Gene3D" id="3.40.50.300">
    <property type="entry name" value="P-loop containing nucleotide triphosphate hydrolases"/>
    <property type="match status" value="1"/>
</dbReference>
<dbReference type="GO" id="GO:1902495">
    <property type="term" value="C:transmembrane transporter complex"/>
    <property type="evidence" value="ECO:0007669"/>
    <property type="project" value="UniProtKB-ARBA"/>
</dbReference>
<comment type="similarity">
    <text evidence="4">Belongs to the ABC transporter superfamily. Macrolide exporter (TC 3.A.1.122) family.</text>
</comment>
<dbReference type="STRING" id="233100.SAMN05216526_0274"/>
<dbReference type="InterPro" id="IPR003439">
    <property type="entry name" value="ABC_transporter-like_ATP-bd"/>
</dbReference>
<dbReference type="AlphaFoldDB" id="A0A1R3VML8"/>
<gene>
    <name evidence="6" type="ORF">SAMN05216526_0274</name>
</gene>
<dbReference type="GO" id="GO:0022857">
    <property type="term" value="F:transmembrane transporter activity"/>
    <property type="evidence" value="ECO:0007669"/>
    <property type="project" value="UniProtKB-ARBA"/>
</dbReference>
<dbReference type="GO" id="GO:0005524">
    <property type="term" value="F:ATP binding"/>
    <property type="evidence" value="ECO:0007669"/>
    <property type="project" value="UniProtKB-KW"/>
</dbReference>
<dbReference type="InterPro" id="IPR003593">
    <property type="entry name" value="AAA+_ATPase"/>
</dbReference>
<keyword evidence="2" id="KW-0547">Nucleotide-binding</keyword>
<evidence type="ECO:0000256" key="3">
    <source>
        <dbReference type="ARBA" id="ARBA00022840"/>
    </source>
</evidence>
<proteinExistence type="inferred from homology"/>
<feature type="domain" description="ABC transporter" evidence="5">
    <location>
        <begin position="2"/>
        <end position="221"/>
    </location>
</feature>
<dbReference type="PROSITE" id="PS50893">
    <property type="entry name" value="ABC_TRANSPORTER_2"/>
    <property type="match status" value="1"/>
</dbReference>
<dbReference type="SUPFAM" id="SSF52540">
    <property type="entry name" value="P-loop containing nucleoside triphosphate hydrolases"/>
    <property type="match status" value="1"/>
</dbReference>
<organism evidence="6 7">
    <name type="scientific">Ectothiorhodosinus mongolicus</name>
    <dbReference type="NCBI Taxonomy" id="233100"/>
    <lineage>
        <taxon>Bacteria</taxon>
        <taxon>Pseudomonadati</taxon>
        <taxon>Pseudomonadota</taxon>
        <taxon>Gammaproteobacteria</taxon>
        <taxon>Chromatiales</taxon>
        <taxon>Ectothiorhodospiraceae</taxon>
        <taxon>Ectothiorhodosinus</taxon>
    </lineage>
</organism>
<dbReference type="Pfam" id="PF00005">
    <property type="entry name" value="ABC_tran"/>
    <property type="match status" value="1"/>
</dbReference>
<evidence type="ECO:0000313" key="7">
    <source>
        <dbReference type="Proteomes" id="UP000223759"/>
    </source>
</evidence>
<evidence type="ECO:0000256" key="1">
    <source>
        <dbReference type="ARBA" id="ARBA00022448"/>
    </source>
</evidence>
<name>A0A1R3VML8_9GAMM</name>
<dbReference type="PANTHER" id="PTHR42798:SF2">
    <property type="entry name" value="ABC TRANSPORTER ATP-BINDING PROTEIN MG467-RELATED"/>
    <property type="match status" value="1"/>
</dbReference>
<dbReference type="CDD" id="cd03255">
    <property type="entry name" value="ABC_MJ0796_LolCDE_FtsE"/>
    <property type="match status" value="1"/>
</dbReference>
<dbReference type="FunFam" id="3.40.50.300:FF:000032">
    <property type="entry name" value="Export ABC transporter ATP-binding protein"/>
    <property type="match status" value="1"/>
</dbReference>
<dbReference type="InterPro" id="IPR017871">
    <property type="entry name" value="ABC_transporter-like_CS"/>
</dbReference>
<dbReference type="InterPro" id="IPR027417">
    <property type="entry name" value="P-loop_NTPase"/>
</dbReference>
<dbReference type="EMBL" id="FTPK01000001">
    <property type="protein sequence ID" value="SIT65821.1"/>
    <property type="molecule type" value="Genomic_DNA"/>
</dbReference>
<dbReference type="Proteomes" id="UP000223759">
    <property type="component" value="Unassembled WGS sequence"/>
</dbReference>
<evidence type="ECO:0000313" key="6">
    <source>
        <dbReference type="EMBL" id="SIT65821.1"/>
    </source>
</evidence>
<sequence length="221" mass="23331">MLNARAVTKSISGPGGRLDILKGVDLEVTAGEAVSIIGASGSGKSTLLGILAGLDVPTGGQISLLGQEISHLSEDQRASLRAGQVGFVFQSFQLLPSLTALENVMLSLELASAAKQARQIARETLTEVGLGERLLHYPAQLSGGEQQRVAIARAFATRPKILFADEPTGNLDQATGESIVRLLFNLKSSHNTALILVTHDASLAARCDQSYRLNQGILEYA</sequence>
<reference evidence="6 7" key="1">
    <citation type="submission" date="2017-01" db="EMBL/GenBank/DDBJ databases">
        <authorList>
            <person name="Mah S.A."/>
            <person name="Swanson W.J."/>
            <person name="Moy G.W."/>
            <person name="Vacquier V.D."/>
        </authorList>
    </citation>
    <scope>NUCLEOTIDE SEQUENCE [LARGE SCALE GENOMIC DNA]</scope>
    <source>
        <strain evidence="6 7">M9</strain>
    </source>
</reference>